<evidence type="ECO:0000256" key="3">
    <source>
        <dbReference type="ARBA" id="ARBA00005518"/>
    </source>
</evidence>
<dbReference type="GO" id="GO:0005789">
    <property type="term" value="C:endoplasmic reticulum membrane"/>
    <property type="evidence" value="ECO:0007669"/>
    <property type="project" value="UniProtKB-SubCell"/>
</dbReference>
<dbReference type="InterPro" id="IPR000326">
    <property type="entry name" value="PAP2/HPO"/>
</dbReference>
<dbReference type="SMART" id="SM00014">
    <property type="entry name" value="acidPPc"/>
    <property type="match status" value="1"/>
</dbReference>
<feature type="transmembrane region" description="Helical" evidence="11">
    <location>
        <begin position="117"/>
        <end position="137"/>
    </location>
</feature>
<dbReference type="GO" id="GO:0006487">
    <property type="term" value="P:protein N-linked glycosylation"/>
    <property type="evidence" value="ECO:0007669"/>
    <property type="project" value="UniProtKB-UniRule"/>
</dbReference>
<dbReference type="PANTHER" id="PTHR11247">
    <property type="entry name" value="PALMITOYL-PROTEIN THIOESTERASE/DOLICHYLDIPHOSPHATASE 1"/>
    <property type="match status" value="1"/>
</dbReference>
<feature type="transmembrane region" description="Helical" evidence="11">
    <location>
        <begin position="174"/>
        <end position="196"/>
    </location>
</feature>
<feature type="transmembrane region" description="Helical" evidence="11">
    <location>
        <begin position="143"/>
        <end position="162"/>
    </location>
</feature>
<name>A0ABD3WVX9_SINWO</name>
<evidence type="ECO:0000256" key="8">
    <source>
        <dbReference type="ARBA" id="ARBA00023136"/>
    </source>
</evidence>
<dbReference type="Gene3D" id="1.20.144.10">
    <property type="entry name" value="Phosphatidic acid phosphatase type 2/haloperoxidase"/>
    <property type="match status" value="1"/>
</dbReference>
<evidence type="ECO:0000256" key="9">
    <source>
        <dbReference type="ARBA" id="ARBA00024907"/>
    </source>
</evidence>
<dbReference type="GO" id="GO:0047874">
    <property type="term" value="F:dolichyldiphosphatase activity"/>
    <property type="evidence" value="ECO:0007669"/>
    <property type="project" value="UniProtKB-UniRule"/>
</dbReference>
<evidence type="ECO:0000256" key="1">
    <source>
        <dbReference type="ARBA" id="ARBA00004477"/>
    </source>
</evidence>
<dbReference type="SUPFAM" id="SSF48317">
    <property type="entry name" value="Acid phosphatase/Vanadium-dependent haloperoxidase"/>
    <property type="match status" value="1"/>
</dbReference>
<organism evidence="13 14">
    <name type="scientific">Sinanodonta woodiana</name>
    <name type="common">Chinese pond mussel</name>
    <name type="synonym">Anodonta woodiana</name>
    <dbReference type="NCBI Taxonomy" id="1069815"/>
    <lineage>
        <taxon>Eukaryota</taxon>
        <taxon>Metazoa</taxon>
        <taxon>Spiralia</taxon>
        <taxon>Lophotrochozoa</taxon>
        <taxon>Mollusca</taxon>
        <taxon>Bivalvia</taxon>
        <taxon>Autobranchia</taxon>
        <taxon>Heteroconchia</taxon>
        <taxon>Palaeoheterodonta</taxon>
        <taxon>Unionida</taxon>
        <taxon>Unionoidea</taxon>
        <taxon>Unionidae</taxon>
        <taxon>Unioninae</taxon>
        <taxon>Sinanodonta</taxon>
    </lineage>
</organism>
<dbReference type="AlphaFoldDB" id="A0ABD3WVX9"/>
<evidence type="ECO:0000313" key="13">
    <source>
        <dbReference type="EMBL" id="KAL3877917.1"/>
    </source>
</evidence>
<dbReference type="EMBL" id="JBJQND010000005">
    <property type="protein sequence ID" value="KAL3877917.1"/>
    <property type="molecule type" value="Genomic_DNA"/>
</dbReference>
<evidence type="ECO:0000256" key="2">
    <source>
        <dbReference type="ARBA" id="ARBA00004922"/>
    </source>
</evidence>
<feature type="transmembrane region" description="Helical" evidence="11">
    <location>
        <begin position="40"/>
        <end position="65"/>
    </location>
</feature>
<comment type="catalytic activity">
    <reaction evidence="10 11">
        <text>a di-trans,poly-cis-dolichyl diphosphate + H2O = a di-trans,poly-cis-dolichyl phosphate + phosphate + H(+)</text>
        <dbReference type="Rhea" id="RHEA:14385"/>
        <dbReference type="Rhea" id="RHEA-COMP:19498"/>
        <dbReference type="Rhea" id="RHEA-COMP:19506"/>
        <dbReference type="ChEBI" id="CHEBI:15377"/>
        <dbReference type="ChEBI" id="CHEBI:15378"/>
        <dbReference type="ChEBI" id="CHEBI:43474"/>
        <dbReference type="ChEBI" id="CHEBI:57497"/>
        <dbReference type="ChEBI" id="CHEBI:57683"/>
        <dbReference type="EC" id="3.6.1.43"/>
    </reaction>
</comment>
<dbReference type="InterPro" id="IPR036938">
    <property type="entry name" value="PAP2/HPO_sf"/>
</dbReference>
<evidence type="ECO:0000259" key="12">
    <source>
        <dbReference type="SMART" id="SM00014"/>
    </source>
</evidence>
<comment type="similarity">
    <text evidence="3 11">Belongs to the dolichyldiphosphatase family.</text>
</comment>
<keyword evidence="4 11" id="KW-0812">Transmembrane</keyword>
<keyword evidence="7 11" id="KW-1133">Transmembrane helix</keyword>
<proteinExistence type="inferred from homology"/>
<comment type="caution">
    <text evidence="13">The sequence shown here is derived from an EMBL/GenBank/DDBJ whole genome shotgun (WGS) entry which is preliminary data.</text>
</comment>
<evidence type="ECO:0000256" key="11">
    <source>
        <dbReference type="RuleBase" id="RU367078"/>
    </source>
</evidence>
<reference evidence="13 14" key="1">
    <citation type="submission" date="2024-11" db="EMBL/GenBank/DDBJ databases">
        <title>Chromosome-level genome assembly of the freshwater bivalve Anodonta woodiana.</title>
        <authorList>
            <person name="Chen X."/>
        </authorList>
    </citation>
    <scope>NUCLEOTIDE SEQUENCE [LARGE SCALE GENOMIC DNA]</scope>
    <source>
        <strain evidence="13">MN2024</strain>
        <tissue evidence="13">Gills</tissue>
    </source>
</reference>
<keyword evidence="6 11" id="KW-0256">Endoplasmic reticulum</keyword>
<dbReference type="PANTHER" id="PTHR11247:SF1">
    <property type="entry name" value="DOLICHYLDIPHOSPHATASE 1"/>
    <property type="match status" value="1"/>
</dbReference>
<keyword evidence="14" id="KW-1185">Reference proteome</keyword>
<sequence>MNVANMAATDPGTRAGVDNKVVLEWSAISLTHVQYPKGDFIGFILAWFSLLPFCILVSFVTLIIFRRDCHTISYFCGLLLNEAVNWILKHLIREDRPRRDIDILYTEYGMPSSHAQFMYFFACYLVLFLFVRIYRNYNWLDELWKYATCLGGFICASLVAYSRVYLGYHTFRQVFFGASIGAVLGCVWFSVVQFIFTPVFPFLASSPVGEFLMVRDSTLIPHVLWFEYTSSRSEARSRQRKVTARKSQ</sequence>
<keyword evidence="8 11" id="KW-0472">Membrane</keyword>
<dbReference type="FunFam" id="1.20.144.10:FF:000003">
    <property type="entry name" value="Dolichyldiphosphatase 1"/>
    <property type="match status" value="1"/>
</dbReference>
<evidence type="ECO:0000256" key="6">
    <source>
        <dbReference type="ARBA" id="ARBA00022824"/>
    </source>
</evidence>
<feature type="domain" description="Phosphatidic acid phosphatase type 2/haloperoxidase" evidence="12">
    <location>
        <begin position="71"/>
        <end position="189"/>
    </location>
</feature>
<protein>
    <recommendedName>
        <fullName evidence="11">Dolichyldiphosphatase</fullName>
        <ecNumber evidence="11">3.6.1.43</ecNumber>
    </recommendedName>
</protein>
<evidence type="ECO:0000256" key="5">
    <source>
        <dbReference type="ARBA" id="ARBA00022801"/>
    </source>
</evidence>
<dbReference type="Pfam" id="PF01569">
    <property type="entry name" value="PAP2"/>
    <property type="match status" value="1"/>
</dbReference>
<evidence type="ECO:0000256" key="4">
    <source>
        <dbReference type="ARBA" id="ARBA00022692"/>
    </source>
</evidence>
<accession>A0ABD3WVX9</accession>
<keyword evidence="5 11" id="KW-0378">Hydrolase</keyword>
<evidence type="ECO:0000256" key="10">
    <source>
        <dbReference type="ARBA" id="ARBA00047349"/>
    </source>
</evidence>
<evidence type="ECO:0000313" key="14">
    <source>
        <dbReference type="Proteomes" id="UP001634394"/>
    </source>
</evidence>
<gene>
    <name evidence="13" type="ORF">ACJMK2_035558</name>
</gene>
<dbReference type="CDD" id="cd03382">
    <property type="entry name" value="PAP2_dolichyldiphosphatase"/>
    <property type="match status" value="1"/>
</dbReference>
<comment type="function">
    <text evidence="9 11">Required for efficient N-glycosylation. Necessary for maintaining optimal levels of dolichol-linked oligosaccharides. Hydrolyzes dolichyl pyrophosphate at a very high rate and dolichyl monophosphate at a much lower rate. Does not act on phosphatidate.</text>
</comment>
<dbReference type="Proteomes" id="UP001634394">
    <property type="component" value="Unassembled WGS sequence"/>
</dbReference>
<dbReference type="InterPro" id="IPR039667">
    <property type="entry name" value="Dolichyldiphosphatase_PAP2"/>
</dbReference>
<comment type="pathway">
    <text evidence="2 11">Protein modification; protein glycosylation.</text>
</comment>
<comment type="subcellular location">
    <subcellularLocation>
        <location evidence="1 11">Endoplasmic reticulum membrane</location>
        <topology evidence="1 11">Multi-pass membrane protein</topology>
    </subcellularLocation>
</comment>
<dbReference type="EC" id="3.6.1.43" evidence="11"/>
<evidence type="ECO:0000256" key="7">
    <source>
        <dbReference type="ARBA" id="ARBA00022989"/>
    </source>
</evidence>